<dbReference type="KEGG" id="lbc:LACBIDRAFT_313173"/>
<evidence type="ECO:0000256" key="1">
    <source>
        <dbReference type="SAM" id="MobiDB-lite"/>
    </source>
</evidence>
<dbReference type="Proteomes" id="UP000001194">
    <property type="component" value="Unassembled WGS sequence"/>
</dbReference>
<keyword evidence="3" id="KW-1185">Reference proteome</keyword>
<dbReference type="OrthoDB" id="3205170at2759"/>
<dbReference type="AlphaFoldDB" id="B0DXP9"/>
<proteinExistence type="predicted"/>
<evidence type="ECO:0000313" key="3">
    <source>
        <dbReference type="Proteomes" id="UP000001194"/>
    </source>
</evidence>
<dbReference type="HOGENOM" id="CLU_133939_0_0_1"/>
<sequence length="150" mass="17070">MSSSRRITRNSPSKSHSSQKWRSTSPVDSYSDNSSDGTLYEAEILIDDLDEACSITFKLKDHVWVRTQEGNWLRGTVSGTGKEKPLTRHANRTGTYYPVVFGTNSNVRKYFAPLNGEIKPDSEDVRDLLIRDGWLETEEEADKPSWLLSR</sequence>
<accession>B0DXP9</accession>
<protein>
    <submittedName>
        <fullName evidence="2">Predicted protein</fullName>
    </submittedName>
</protein>
<dbReference type="RefSeq" id="XP_001888730.1">
    <property type="nucleotide sequence ID" value="XM_001888695.1"/>
</dbReference>
<dbReference type="EMBL" id="DS547147">
    <property type="protein sequence ID" value="EDR00721.1"/>
    <property type="molecule type" value="Genomic_DNA"/>
</dbReference>
<name>B0DXP9_LACBS</name>
<dbReference type="InParanoid" id="B0DXP9"/>
<gene>
    <name evidence="2" type="ORF">LACBIDRAFT_313173</name>
</gene>
<evidence type="ECO:0000313" key="2">
    <source>
        <dbReference type="EMBL" id="EDR00721.1"/>
    </source>
</evidence>
<dbReference type="GeneID" id="6084297"/>
<reference evidence="2 3" key="1">
    <citation type="journal article" date="2008" name="Nature">
        <title>The genome of Laccaria bicolor provides insights into mycorrhizal symbiosis.</title>
        <authorList>
            <person name="Martin F."/>
            <person name="Aerts A."/>
            <person name="Ahren D."/>
            <person name="Brun A."/>
            <person name="Danchin E.G.J."/>
            <person name="Duchaussoy F."/>
            <person name="Gibon J."/>
            <person name="Kohler A."/>
            <person name="Lindquist E."/>
            <person name="Pereda V."/>
            <person name="Salamov A."/>
            <person name="Shapiro H.J."/>
            <person name="Wuyts J."/>
            <person name="Blaudez D."/>
            <person name="Buee M."/>
            <person name="Brokstein P."/>
            <person name="Canbaeck B."/>
            <person name="Cohen D."/>
            <person name="Courty P.E."/>
            <person name="Coutinho P.M."/>
            <person name="Delaruelle C."/>
            <person name="Detter J.C."/>
            <person name="Deveau A."/>
            <person name="DiFazio S."/>
            <person name="Duplessis S."/>
            <person name="Fraissinet-Tachet L."/>
            <person name="Lucic E."/>
            <person name="Frey-Klett P."/>
            <person name="Fourrey C."/>
            <person name="Feussner I."/>
            <person name="Gay G."/>
            <person name="Grimwood J."/>
            <person name="Hoegger P.J."/>
            <person name="Jain P."/>
            <person name="Kilaru S."/>
            <person name="Labbe J."/>
            <person name="Lin Y.C."/>
            <person name="Legue V."/>
            <person name="Le Tacon F."/>
            <person name="Marmeisse R."/>
            <person name="Melayah D."/>
            <person name="Montanini B."/>
            <person name="Muratet M."/>
            <person name="Nehls U."/>
            <person name="Niculita-Hirzel H."/>
            <person name="Oudot-Le Secq M.P."/>
            <person name="Peter M."/>
            <person name="Quesneville H."/>
            <person name="Rajashekar B."/>
            <person name="Reich M."/>
            <person name="Rouhier N."/>
            <person name="Schmutz J."/>
            <person name="Yin T."/>
            <person name="Chalot M."/>
            <person name="Henrissat B."/>
            <person name="Kuees U."/>
            <person name="Lucas S."/>
            <person name="Van de Peer Y."/>
            <person name="Podila G.K."/>
            <person name="Polle A."/>
            <person name="Pukkila P.J."/>
            <person name="Richardson P.M."/>
            <person name="Rouze P."/>
            <person name="Sanders I.R."/>
            <person name="Stajich J.E."/>
            <person name="Tunlid A."/>
            <person name="Tuskan G."/>
            <person name="Grigoriev I.V."/>
        </authorList>
    </citation>
    <scope>NUCLEOTIDE SEQUENCE [LARGE SCALE GENOMIC DNA]</scope>
    <source>
        <strain evidence="3">S238N-H82 / ATCC MYA-4686</strain>
    </source>
</reference>
<organism evidence="3">
    <name type="scientific">Laccaria bicolor (strain S238N-H82 / ATCC MYA-4686)</name>
    <name type="common">Bicoloured deceiver</name>
    <name type="synonym">Laccaria laccata var. bicolor</name>
    <dbReference type="NCBI Taxonomy" id="486041"/>
    <lineage>
        <taxon>Eukaryota</taxon>
        <taxon>Fungi</taxon>
        <taxon>Dikarya</taxon>
        <taxon>Basidiomycota</taxon>
        <taxon>Agaricomycotina</taxon>
        <taxon>Agaricomycetes</taxon>
        <taxon>Agaricomycetidae</taxon>
        <taxon>Agaricales</taxon>
        <taxon>Agaricineae</taxon>
        <taxon>Hydnangiaceae</taxon>
        <taxon>Laccaria</taxon>
    </lineage>
</organism>
<feature type="region of interest" description="Disordered" evidence="1">
    <location>
        <begin position="1"/>
        <end position="35"/>
    </location>
</feature>